<dbReference type="Gene3D" id="3.30.420.10">
    <property type="entry name" value="Ribonuclease H-like superfamily/Ribonuclease H"/>
    <property type="match status" value="2"/>
</dbReference>
<dbReference type="KEGG" id="agv:OJF2_11760"/>
<dbReference type="Proteomes" id="UP000324233">
    <property type="component" value="Chromosome"/>
</dbReference>
<keyword evidence="2" id="KW-1185">Reference proteome</keyword>
<dbReference type="OrthoDB" id="5498373at2"/>
<evidence type="ECO:0000313" key="2">
    <source>
        <dbReference type="Proteomes" id="UP000324233"/>
    </source>
</evidence>
<dbReference type="AlphaFoldDB" id="A0A5B9VXK7"/>
<dbReference type="EMBL" id="CP042997">
    <property type="protein sequence ID" value="QEH32697.1"/>
    <property type="molecule type" value="Genomic_DNA"/>
</dbReference>
<evidence type="ECO:0000313" key="1">
    <source>
        <dbReference type="EMBL" id="QEH32697.1"/>
    </source>
</evidence>
<dbReference type="InterPro" id="IPR036397">
    <property type="entry name" value="RNaseH_sf"/>
</dbReference>
<proteinExistence type="predicted"/>
<name>A0A5B9VXK7_9BACT</name>
<accession>A0A5B9VXK7</accession>
<reference evidence="1 2" key="1">
    <citation type="submission" date="2019-08" db="EMBL/GenBank/DDBJ databases">
        <title>Deep-cultivation of Planctomycetes and their phenomic and genomic characterization uncovers novel biology.</title>
        <authorList>
            <person name="Wiegand S."/>
            <person name="Jogler M."/>
            <person name="Boedeker C."/>
            <person name="Pinto D."/>
            <person name="Vollmers J."/>
            <person name="Rivas-Marin E."/>
            <person name="Kohn T."/>
            <person name="Peeters S.H."/>
            <person name="Heuer A."/>
            <person name="Rast P."/>
            <person name="Oberbeckmann S."/>
            <person name="Bunk B."/>
            <person name="Jeske O."/>
            <person name="Meyerdierks A."/>
            <person name="Storesund J.E."/>
            <person name="Kallscheuer N."/>
            <person name="Luecker S."/>
            <person name="Lage O.M."/>
            <person name="Pohl T."/>
            <person name="Merkel B.J."/>
            <person name="Hornburger P."/>
            <person name="Mueller R.-W."/>
            <person name="Bruemmer F."/>
            <person name="Labrenz M."/>
            <person name="Spormann A.M."/>
            <person name="Op den Camp H."/>
            <person name="Overmann J."/>
            <person name="Amann R."/>
            <person name="Jetten M.S.M."/>
            <person name="Mascher T."/>
            <person name="Medema M.H."/>
            <person name="Devos D.P."/>
            <person name="Kaster A.-K."/>
            <person name="Ovreas L."/>
            <person name="Rohde M."/>
            <person name="Galperin M.Y."/>
            <person name="Jogler C."/>
        </authorList>
    </citation>
    <scope>NUCLEOTIDE SEQUENCE [LARGE SCALE GENOMIC DNA]</scope>
    <source>
        <strain evidence="1 2">OJF2</strain>
    </source>
</reference>
<protein>
    <submittedName>
        <fullName evidence="1">Uncharacterized protein</fullName>
    </submittedName>
</protein>
<dbReference type="GO" id="GO:0003676">
    <property type="term" value="F:nucleic acid binding"/>
    <property type="evidence" value="ECO:0007669"/>
    <property type="project" value="InterPro"/>
</dbReference>
<dbReference type="SUPFAM" id="SSF53098">
    <property type="entry name" value="Ribonuclease H-like"/>
    <property type="match status" value="1"/>
</dbReference>
<dbReference type="InterPro" id="IPR012337">
    <property type="entry name" value="RNaseH-like_sf"/>
</dbReference>
<sequence>MRWIGIDEAGYGPNLGPLVMTAVIAEGLEGGPPATPHAGDFRPPPELWAELEASVDRAGGDPSRFWVDDSKAILRGGKGRDRLESTCLALLEAVFGSLPANHDGLLGRLGCGTIHEVELGRWIDAGCPGATWPRAGVCETLRPRLMGRPLAPPSGRWRFSAVRTVVLGPERFNGLLDHHGSKAAVHFGAFRVLLEEAWRIAADGRPTALDCDKHGGRHYYLEPLSRAFPEAWIDRGEEGPELSEYTVRGDGRLLRLRLRPRADAGNGLVALASIVSKTVREVWMDAFNAYWTARVAGLRPTAGYPVDAARFRAAIEPLARELGHPPEAWWRRK</sequence>
<gene>
    <name evidence="1" type="ORF">OJF2_11760</name>
</gene>
<organism evidence="1 2">
    <name type="scientific">Aquisphaera giovannonii</name>
    <dbReference type="NCBI Taxonomy" id="406548"/>
    <lineage>
        <taxon>Bacteria</taxon>
        <taxon>Pseudomonadati</taxon>
        <taxon>Planctomycetota</taxon>
        <taxon>Planctomycetia</taxon>
        <taxon>Isosphaerales</taxon>
        <taxon>Isosphaeraceae</taxon>
        <taxon>Aquisphaera</taxon>
    </lineage>
</organism>